<comment type="caution">
    <text evidence="19">The sequence shown here is derived from an EMBL/GenBank/DDBJ whole genome shotgun (WGS) entry which is preliminary data.</text>
</comment>
<comment type="catalytic activity">
    <reaction evidence="9">
        <text>Hydrolysis of dipeptides, preferentially hydrophobic dipeptides including prolyl amino acids.</text>
        <dbReference type="EC" id="3.4.13.18"/>
    </reaction>
</comment>
<dbReference type="PIRSF" id="PIRSF016599">
    <property type="entry name" value="Xaa-His_dipept"/>
    <property type="match status" value="1"/>
</dbReference>
<evidence type="ECO:0000256" key="11">
    <source>
        <dbReference type="ARBA" id="ARBA00044252"/>
    </source>
</evidence>
<dbReference type="InterPro" id="IPR011650">
    <property type="entry name" value="Peptidase_M20_dimer"/>
</dbReference>
<dbReference type="Gene3D" id="3.40.630.10">
    <property type="entry name" value="Zn peptidases"/>
    <property type="match status" value="2"/>
</dbReference>
<dbReference type="InterPro" id="IPR036264">
    <property type="entry name" value="Bact_exopeptidase_dim_dom"/>
</dbReference>
<evidence type="ECO:0000256" key="1">
    <source>
        <dbReference type="ARBA" id="ARBA00001941"/>
    </source>
</evidence>
<evidence type="ECO:0000313" key="20">
    <source>
        <dbReference type="Proteomes" id="UP001055105"/>
    </source>
</evidence>
<evidence type="ECO:0000256" key="2">
    <source>
        <dbReference type="ARBA" id="ARBA00001947"/>
    </source>
</evidence>
<dbReference type="PANTHER" id="PTHR43501">
    <property type="entry name" value="CYTOSOL NON-SPECIFIC DIPEPTIDASE"/>
    <property type="match status" value="1"/>
</dbReference>
<keyword evidence="6" id="KW-0862">Zinc</keyword>
<evidence type="ECO:0000256" key="3">
    <source>
        <dbReference type="ARBA" id="ARBA00022670"/>
    </source>
</evidence>
<dbReference type="GO" id="GO:0005829">
    <property type="term" value="C:cytosol"/>
    <property type="evidence" value="ECO:0007669"/>
    <property type="project" value="TreeGrafter"/>
</dbReference>
<dbReference type="RefSeq" id="WP_244075902.1">
    <property type="nucleotide sequence ID" value="NZ_AP025581.1"/>
</dbReference>
<dbReference type="EMBL" id="BQOL01000001">
    <property type="protein sequence ID" value="GKI17315.1"/>
    <property type="molecule type" value="Genomic_DNA"/>
</dbReference>
<name>A0AA37KKN2_9BACT</name>
<dbReference type="Proteomes" id="UP001055105">
    <property type="component" value="Unassembled WGS sequence"/>
</dbReference>
<evidence type="ECO:0000256" key="6">
    <source>
        <dbReference type="ARBA" id="ARBA00022833"/>
    </source>
</evidence>
<evidence type="ECO:0000256" key="7">
    <source>
        <dbReference type="ARBA" id="ARBA00023049"/>
    </source>
</evidence>
<dbReference type="Pfam" id="PF07687">
    <property type="entry name" value="M20_dimer"/>
    <property type="match status" value="1"/>
</dbReference>
<gene>
    <name evidence="19" type="primary">pepD</name>
    <name evidence="19" type="ORF">CE91St16_02230</name>
</gene>
<dbReference type="GO" id="GO:0006508">
    <property type="term" value="P:proteolysis"/>
    <property type="evidence" value="ECO:0007669"/>
    <property type="project" value="UniProtKB-KW"/>
</dbReference>
<evidence type="ECO:0000256" key="10">
    <source>
        <dbReference type="ARBA" id="ARBA00038976"/>
    </source>
</evidence>
<dbReference type="Pfam" id="PF01546">
    <property type="entry name" value="Peptidase_M20"/>
    <property type="match status" value="1"/>
</dbReference>
<keyword evidence="8" id="KW-0170">Cobalt</keyword>
<dbReference type="SUPFAM" id="SSF55031">
    <property type="entry name" value="Bacterial exopeptidase dimerisation domain"/>
    <property type="match status" value="1"/>
</dbReference>
<evidence type="ECO:0000256" key="13">
    <source>
        <dbReference type="ARBA" id="ARBA00071271"/>
    </source>
</evidence>
<dbReference type="CDD" id="cd03890">
    <property type="entry name" value="M20_pepD"/>
    <property type="match status" value="1"/>
</dbReference>
<comment type="cofactor">
    <cofactor evidence="1">
        <name>Co(2+)</name>
        <dbReference type="ChEBI" id="CHEBI:48828"/>
    </cofactor>
</comment>
<evidence type="ECO:0000256" key="14">
    <source>
        <dbReference type="ARBA" id="ARBA00075285"/>
    </source>
</evidence>
<evidence type="ECO:0000256" key="15">
    <source>
        <dbReference type="ARBA" id="ARBA00076004"/>
    </source>
</evidence>
<dbReference type="InterPro" id="IPR002933">
    <property type="entry name" value="Peptidase_M20"/>
</dbReference>
<dbReference type="GO" id="GO:0046872">
    <property type="term" value="F:metal ion binding"/>
    <property type="evidence" value="ECO:0007669"/>
    <property type="project" value="UniProtKB-KW"/>
</dbReference>
<evidence type="ECO:0000256" key="12">
    <source>
        <dbReference type="ARBA" id="ARBA00061423"/>
    </source>
</evidence>
<dbReference type="PRINTS" id="PR00934">
    <property type="entry name" value="XHISDIPTASE"/>
</dbReference>
<evidence type="ECO:0000256" key="8">
    <source>
        <dbReference type="ARBA" id="ARBA00023285"/>
    </source>
</evidence>
<evidence type="ECO:0000256" key="4">
    <source>
        <dbReference type="ARBA" id="ARBA00022723"/>
    </source>
</evidence>
<dbReference type="AlphaFoldDB" id="A0AA37KKN2"/>
<organism evidence="19 20">
    <name type="scientific">Alistipes finegoldii</name>
    <dbReference type="NCBI Taxonomy" id="214856"/>
    <lineage>
        <taxon>Bacteria</taxon>
        <taxon>Pseudomonadati</taxon>
        <taxon>Bacteroidota</taxon>
        <taxon>Bacteroidia</taxon>
        <taxon>Bacteroidales</taxon>
        <taxon>Rikenellaceae</taxon>
        <taxon>Alistipes</taxon>
    </lineage>
</organism>
<evidence type="ECO:0000256" key="17">
    <source>
        <dbReference type="ARBA" id="ARBA00078074"/>
    </source>
</evidence>
<comment type="similarity">
    <text evidence="12">Belongs to the peptidase M20C family.</text>
</comment>
<feature type="domain" description="Peptidase M20 dimerisation" evidence="18">
    <location>
        <begin position="211"/>
        <end position="296"/>
    </location>
</feature>
<dbReference type="SUPFAM" id="SSF53187">
    <property type="entry name" value="Zn-dependent exopeptidases"/>
    <property type="match status" value="1"/>
</dbReference>
<dbReference type="InterPro" id="IPR001160">
    <property type="entry name" value="Peptidase_M20C"/>
</dbReference>
<evidence type="ECO:0000256" key="5">
    <source>
        <dbReference type="ARBA" id="ARBA00022801"/>
    </source>
</evidence>
<dbReference type="EC" id="3.4.13.18" evidence="10"/>
<evidence type="ECO:0000259" key="18">
    <source>
        <dbReference type="Pfam" id="PF07687"/>
    </source>
</evidence>
<keyword evidence="3" id="KW-0645">Protease</keyword>
<keyword evidence="4" id="KW-0479">Metal-binding</keyword>
<keyword evidence="5" id="KW-0378">Hydrolase</keyword>
<evidence type="ECO:0000313" key="19">
    <source>
        <dbReference type="EMBL" id="GKI17315.1"/>
    </source>
</evidence>
<dbReference type="NCBIfam" id="TIGR01893">
    <property type="entry name" value="aa-his-dipept"/>
    <property type="match status" value="1"/>
</dbReference>
<evidence type="ECO:0000256" key="9">
    <source>
        <dbReference type="ARBA" id="ARBA00036421"/>
    </source>
</evidence>
<reference evidence="19" key="1">
    <citation type="submission" date="2022-01" db="EMBL/GenBank/DDBJ databases">
        <title>Novel bile acid biosynthetic pathways are enriched in the microbiome of centenarians.</title>
        <authorList>
            <person name="Sato Y."/>
            <person name="Atarashi K."/>
            <person name="Plichta R.D."/>
            <person name="Arai Y."/>
            <person name="Sasajima S."/>
            <person name="Kearney M.S."/>
            <person name="Suda W."/>
            <person name="Takeshita K."/>
            <person name="Sasaki T."/>
            <person name="Okamoto S."/>
            <person name="Skelly N.A."/>
            <person name="Okamura Y."/>
            <person name="Vlamakis H."/>
            <person name="Li Y."/>
            <person name="Tanoue T."/>
            <person name="Takei H."/>
            <person name="Nittono H."/>
            <person name="Narushima S."/>
            <person name="Irie J."/>
            <person name="Itoh H."/>
            <person name="Moriya K."/>
            <person name="Sugiura Y."/>
            <person name="Suematsu M."/>
            <person name="Moritoki N."/>
            <person name="Shibata S."/>
            <person name="Littman R.D."/>
            <person name="Fischbach A.M."/>
            <person name="Uwamino Y."/>
            <person name="Inoue T."/>
            <person name="Honda A."/>
            <person name="Hattori M."/>
            <person name="Murai T."/>
            <person name="Xavier J.R."/>
            <person name="Hirose N."/>
            <person name="Honda K."/>
        </authorList>
    </citation>
    <scope>NUCLEOTIDE SEQUENCE</scope>
    <source>
        <strain evidence="19">CE91-St16</strain>
    </source>
</reference>
<dbReference type="FunFam" id="3.40.630.10:FF:000015">
    <property type="entry name" value="Aminoacyl-histidine dipeptidase PepD"/>
    <property type="match status" value="1"/>
</dbReference>
<comment type="cofactor">
    <cofactor evidence="2">
        <name>Zn(2+)</name>
        <dbReference type="ChEBI" id="CHEBI:29105"/>
    </cofactor>
</comment>
<keyword evidence="7" id="KW-0482">Metalloprotease</keyword>
<dbReference type="PANTHER" id="PTHR43501:SF1">
    <property type="entry name" value="CYTOSOL NON-SPECIFIC DIPEPTIDASE"/>
    <property type="match status" value="1"/>
</dbReference>
<accession>A0AA37KKN2</accession>
<dbReference type="GO" id="GO:0070573">
    <property type="term" value="F:metallodipeptidase activity"/>
    <property type="evidence" value="ECO:0007669"/>
    <property type="project" value="TreeGrafter"/>
</dbReference>
<proteinExistence type="inferred from homology"/>
<evidence type="ECO:0000256" key="16">
    <source>
        <dbReference type="ARBA" id="ARBA00077688"/>
    </source>
</evidence>
<sequence>MNDTRNLSALKPALVWKHFAQIVRIPRPSSHEEKIRKYVMDFAREKGLECKEDAAHNVYVRKPASKGMEDRKGVVLQAHLDMVPQKNNDKKFDFTKDAIDAYVDGEWVTADGTTLGADNGIGAAAILAVLEDDSLVHGPLEALFTATEETGMDGAFGLKKGLLHGDILLNLDSETEGELYVGCAGGLDANIVFKYAAEPTPARNYTAARITVKGLKGGHSGIQIVCQRANANKVLFRFLNAASASRDLVLCSVDGGGLRNAIPREAEAVVMVKTKEYEAFAKELKAYEKVIKAEYAGIEDAVSIKLKECEAPKERIAADVAAQLTKAVVGCPDGVQRMSVSMPGLVQTSSNLARVVSDGKSVKLQCLLRSSVNSEKAALGEAIAAVFSLAGAKVQLTGSYDGWNPNMESPILKAMTASYKALYGKEPAVTAIHAGLECGIIGSKYPKMDMISFGPTICYPHSPDEKVEIASVGKFYDFMVDTLRNIPKK</sequence>
<dbReference type="FunFam" id="3.40.630.10:FF:000018">
    <property type="entry name" value="Aminoacyl-histidine dipeptidase PepD"/>
    <property type="match status" value="1"/>
</dbReference>
<protein>
    <recommendedName>
        <fullName evidence="13">Cytosol non-specific dipeptidase</fullName>
        <ecNumber evidence="10">3.4.13.18</ecNumber>
    </recommendedName>
    <alternativeName>
        <fullName evidence="16">Aminoacyl-histidine dipeptidase</fullName>
    </alternativeName>
    <alternativeName>
        <fullName evidence="15">Beta-alanyl-histidine dipeptidase</fullName>
    </alternativeName>
    <alternativeName>
        <fullName evidence="14">Carnosinase</fullName>
    </alternativeName>
    <alternativeName>
        <fullName evidence="11">Peptidase D</fullName>
    </alternativeName>
    <alternativeName>
        <fullName evidence="17">Xaa-His dipeptidase</fullName>
    </alternativeName>
</protein>